<evidence type="ECO:0000256" key="1">
    <source>
        <dbReference type="ARBA" id="ARBA00022491"/>
    </source>
</evidence>
<dbReference type="AlphaFoldDB" id="A0A3A4B6E4"/>
<keyword evidence="8" id="KW-1185">Reference proteome</keyword>
<comment type="caution">
    <text evidence="7">The sequence shown here is derived from an EMBL/GenBank/DDBJ whole genome shotgun (WGS) entry which is preliminary data.</text>
</comment>
<keyword evidence="3 5" id="KW-0238">DNA-binding</keyword>
<evidence type="ECO:0000256" key="2">
    <source>
        <dbReference type="ARBA" id="ARBA00023015"/>
    </source>
</evidence>
<keyword evidence="4" id="KW-0804">Transcription</keyword>
<proteinExistence type="predicted"/>
<organism evidence="7 8">
    <name type="scientific">Bailinhaonella thermotolerans</name>
    <dbReference type="NCBI Taxonomy" id="1070861"/>
    <lineage>
        <taxon>Bacteria</taxon>
        <taxon>Bacillati</taxon>
        <taxon>Actinomycetota</taxon>
        <taxon>Actinomycetes</taxon>
        <taxon>Streptosporangiales</taxon>
        <taxon>Streptosporangiaceae</taxon>
        <taxon>Bailinhaonella</taxon>
    </lineage>
</organism>
<evidence type="ECO:0000313" key="7">
    <source>
        <dbReference type="EMBL" id="RJL34137.1"/>
    </source>
</evidence>
<dbReference type="InterPro" id="IPR009057">
    <property type="entry name" value="Homeodomain-like_sf"/>
</dbReference>
<dbReference type="GO" id="GO:0000976">
    <property type="term" value="F:transcription cis-regulatory region binding"/>
    <property type="evidence" value="ECO:0007669"/>
    <property type="project" value="TreeGrafter"/>
</dbReference>
<dbReference type="Gene3D" id="1.10.357.10">
    <property type="entry name" value="Tetracycline Repressor, domain 2"/>
    <property type="match status" value="1"/>
</dbReference>
<dbReference type="PROSITE" id="PS50977">
    <property type="entry name" value="HTH_TETR_2"/>
    <property type="match status" value="1"/>
</dbReference>
<dbReference type="InterPro" id="IPR001647">
    <property type="entry name" value="HTH_TetR"/>
</dbReference>
<dbReference type="SUPFAM" id="SSF46689">
    <property type="entry name" value="Homeodomain-like"/>
    <property type="match status" value="1"/>
</dbReference>
<evidence type="ECO:0000259" key="6">
    <source>
        <dbReference type="PROSITE" id="PS50977"/>
    </source>
</evidence>
<dbReference type="InterPro" id="IPR036271">
    <property type="entry name" value="Tet_transcr_reg_TetR-rel_C_sf"/>
</dbReference>
<dbReference type="GO" id="GO:0003700">
    <property type="term" value="F:DNA-binding transcription factor activity"/>
    <property type="evidence" value="ECO:0007669"/>
    <property type="project" value="TreeGrafter"/>
</dbReference>
<sequence>MPRVSQDHLDARRRQIITAAQRCFAAQGFHATSMQDVFRESGLSAGAVYRYFPSKTALVRTIAGEVLDELTAELDRAAADRGDRRAAEVLGEAVRRRFAGGDLGGLRPMMLQVWAEAVRDQDLREFAREAYARIAAALAGLIAHDVAAGTLPEGVDCEAAAETLLAVVQGFVVQGSIVGEARLTALPAAIETVIAGVTARS</sequence>
<evidence type="ECO:0000256" key="5">
    <source>
        <dbReference type="PROSITE-ProRule" id="PRU00335"/>
    </source>
</evidence>
<keyword evidence="2" id="KW-0805">Transcription regulation</keyword>
<dbReference type="Proteomes" id="UP000265768">
    <property type="component" value="Unassembled WGS sequence"/>
</dbReference>
<evidence type="ECO:0000313" key="8">
    <source>
        <dbReference type="Proteomes" id="UP000265768"/>
    </source>
</evidence>
<dbReference type="InterPro" id="IPR023772">
    <property type="entry name" value="DNA-bd_HTH_TetR-type_CS"/>
</dbReference>
<dbReference type="PANTHER" id="PTHR30055:SF229">
    <property type="entry name" value="HTH-TYPE TRANSCRIPTIONAL REPRESSOR RV1474C"/>
    <property type="match status" value="1"/>
</dbReference>
<dbReference type="PRINTS" id="PR00455">
    <property type="entry name" value="HTHTETR"/>
</dbReference>
<dbReference type="SUPFAM" id="SSF48498">
    <property type="entry name" value="Tetracyclin repressor-like, C-terminal domain"/>
    <property type="match status" value="1"/>
</dbReference>
<keyword evidence="1" id="KW-0678">Repressor</keyword>
<evidence type="ECO:0000256" key="4">
    <source>
        <dbReference type="ARBA" id="ARBA00023163"/>
    </source>
</evidence>
<dbReference type="EMBL" id="QZEY01000002">
    <property type="protein sequence ID" value="RJL34137.1"/>
    <property type="molecule type" value="Genomic_DNA"/>
</dbReference>
<dbReference type="InterPro" id="IPR039538">
    <property type="entry name" value="BetI_C"/>
</dbReference>
<dbReference type="PANTHER" id="PTHR30055">
    <property type="entry name" value="HTH-TYPE TRANSCRIPTIONAL REGULATOR RUTR"/>
    <property type="match status" value="1"/>
</dbReference>
<dbReference type="InterPro" id="IPR050109">
    <property type="entry name" value="HTH-type_TetR-like_transc_reg"/>
</dbReference>
<evidence type="ECO:0000256" key="3">
    <source>
        <dbReference type="ARBA" id="ARBA00023125"/>
    </source>
</evidence>
<dbReference type="Pfam" id="PF13977">
    <property type="entry name" value="TetR_C_6"/>
    <property type="match status" value="1"/>
</dbReference>
<protein>
    <submittedName>
        <fullName evidence="7">TetR/AcrR family transcriptional regulator</fullName>
    </submittedName>
</protein>
<gene>
    <name evidence="7" type="ORF">D5H75_06550</name>
</gene>
<name>A0A3A4B6E4_9ACTN</name>
<accession>A0A3A4B6E4</accession>
<reference evidence="7 8" key="1">
    <citation type="submission" date="2018-09" db="EMBL/GenBank/DDBJ databases">
        <title>YIM 75507 draft genome.</title>
        <authorList>
            <person name="Tang S."/>
            <person name="Feng Y."/>
        </authorList>
    </citation>
    <scope>NUCLEOTIDE SEQUENCE [LARGE SCALE GENOMIC DNA]</scope>
    <source>
        <strain evidence="7 8">YIM 75507</strain>
    </source>
</reference>
<dbReference type="PROSITE" id="PS01081">
    <property type="entry name" value="HTH_TETR_1"/>
    <property type="match status" value="1"/>
</dbReference>
<feature type="DNA-binding region" description="H-T-H motif" evidence="5">
    <location>
        <begin position="33"/>
        <end position="52"/>
    </location>
</feature>
<feature type="domain" description="HTH tetR-type" evidence="6">
    <location>
        <begin position="10"/>
        <end position="70"/>
    </location>
</feature>
<dbReference type="Pfam" id="PF00440">
    <property type="entry name" value="TetR_N"/>
    <property type="match status" value="1"/>
</dbReference>